<dbReference type="EC" id="2.7.13.3" evidence="3"/>
<keyword evidence="6 12" id="KW-0812">Transmembrane</keyword>
<keyword evidence="12" id="KW-0472">Membrane</keyword>
<keyword evidence="7" id="KW-0547">Nucleotide-binding</keyword>
<dbReference type="CDD" id="cd00082">
    <property type="entry name" value="HisKA"/>
    <property type="match status" value="1"/>
</dbReference>
<dbReference type="EMBL" id="JBHRXE010000033">
    <property type="protein sequence ID" value="MFC3570157.1"/>
    <property type="molecule type" value="Genomic_DNA"/>
</dbReference>
<dbReference type="Proteomes" id="UP001595596">
    <property type="component" value="Unassembled WGS sequence"/>
</dbReference>
<feature type="domain" description="HAMP" evidence="14">
    <location>
        <begin position="174"/>
        <end position="226"/>
    </location>
</feature>
<dbReference type="InterPro" id="IPR003660">
    <property type="entry name" value="HAMP_dom"/>
</dbReference>
<proteinExistence type="predicted"/>
<dbReference type="Pfam" id="PF00512">
    <property type="entry name" value="HisKA"/>
    <property type="match status" value="1"/>
</dbReference>
<evidence type="ECO:0000256" key="10">
    <source>
        <dbReference type="ARBA" id="ARBA00022989"/>
    </source>
</evidence>
<name>A0ABV7S1F2_9RHOB</name>
<dbReference type="CDD" id="cd00075">
    <property type="entry name" value="HATPase"/>
    <property type="match status" value="1"/>
</dbReference>
<dbReference type="InterPro" id="IPR005467">
    <property type="entry name" value="His_kinase_dom"/>
</dbReference>
<dbReference type="Gene3D" id="1.10.287.130">
    <property type="match status" value="1"/>
</dbReference>
<evidence type="ECO:0000256" key="4">
    <source>
        <dbReference type="ARBA" id="ARBA00022553"/>
    </source>
</evidence>
<dbReference type="PANTHER" id="PTHR45436">
    <property type="entry name" value="SENSOR HISTIDINE KINASE YKOH"/>
    <property type="match status" value="1"/>
</dbReference>
<keyword evidence="4" id="KW-0597">Phosphoprotein</keyword>
<evidence type="ECO:0000256" key="11">
    <source>
        <dbReference type="ARBA" id="ARBA00023012"/>
    </source>
</evidence>
<sequence length="440" mass="47619">MSRPQSLRRDLSLGIALGVAVLWVLALLLAGGVLQRQLNEVSDSALQEAAERILSIAVVELTNTDEDQSARRISPIGPHDEYLTYAVYDRDGGVLLYSHEAHRRLFSGPPHTGFWNRHGYRLFGLDAVSGAYRIAVAEPLAHRRETLLASLQALALPAAALLPLSVLWVLWLTRARLRPMTRLSDAIRHRNEHELSAAPTGGLQAEFLPLADAVNRLMARMARALEAERAFTSSAAHELRTPIAAALAQAQRLVRELAQRPEQPRAAALEAELKRLARLAEKLLQLARAEGAGVLRDTPSDLVPVLALTLDDFRREGAGPRLQVVLPERAPSPLDPDAFAILARNLIENALTHSPAGTPVGVELLPSGRFTVSNAAAPIPPDRLADLVRRFARAGSDRPGSGLGLAIAESIARAAKGRLELISPIPGRADGFRAVFWPPA</sequence>
<dbReference type="InterPro" id="IPR036097">
    <property type="entry name" value="HisK_dim/P_sf"/>
</dbReference>
<gene>
    <name evidence="15" type="ORF">ACFOMP_11905</name>
</gene>
<comment type="catalytic activity">
    <reaction evidence="1">
        <text>ATP + protein L-histidine = ADP + protein N-phospho-L-histidine.</text>
        <dbReference type="EC" id="2.7.13.3"/>
    </reaction>
</comment>
<keyword evidence="9 15" id="KW-0067">ATP-binding</keyword>
<evidence type="ECO:0000256" key="9">
    <source>
        <dbReference type="ARBA" id="ARBA00022840"/>
    </source>
</evidence>
<evidence type="ECO:0000256" key="7">
    <source>
        <dbReference type="ARBA" id="ARBA00022741"/>
    </source>
</evidence>
<dbReference type="PROSITE" id="PS50885">
    <property type="entry name" value="HAMP"/>
    <property type="match status" value="1"/>
</dbReference>
<dbReference type="PROSITE" id="PS50109">
    <property type="entry name" value="HIS_KIN"/>
    <property type="match status" value="1"/>
</dbReference>
<keyword evidence="16" id="KW-1185">Reference proteome</keyword>
<organism evidence="15 16">
    <name type="scientific">Paracoccus simplex</name>
    <dbReference type="NCBI Taxonomy" id="2086346"/>
    <lineage>
        <taxon>Bacteria</taxon>
        <taxon>Pseudomonadati</taxon>
        <taxon>Pseudomonadota</taxon>
        <taxon>Alphaproteobacteria</taxon>
        <taxon>Rhodobacterales</taxon>
        <taxon>Paracoccaceae</taxon>
        <taxon>Paracoccus</taxon>
    </lineage>
</organism>
<protein>
    <recommendedName>
        <fullName evidence="3">histidine kinase</fullName>
        <ecNumber evidence="3">2.7.13.3</ecNumber>
    </recommendedName>
</protein>
<dbReference type="SMART" id="SM00387">
    <property type="entry name" value="HATPase_c"/>
    <property type="match status" value="1"/>
</dbReference>
<dbReference type="RefSeq" id="WP_289896806.1">
    <property type="nucleotide sequence ID" value="NZ_JBHRXE010000033.1"/>
</dbReference>
<evidence type="ECO:0000256" key="1">
    <source>
        <dbReference type="ARBA" id="ARBA00000085"/>
    </source>
</evidence>
<reference evidence="16" key="1">
    <citation type="journal article" date="2019" name="Int. J. Syst. Evol. Microbiol.">
        <title>The Global Catalogue of Microorganisms (GCM) 10K type strain sequencing project: providing services to taxonomists for standard genome sequencing and annotation.</title>
        <authorList>
            <consortium name="The Broad Institute Genomics Platform"/>
            <consortium name="The Broad Institute Genome Sequencing Center for Infectious Disease"/>
            <person name="Wu L."/>
            <person name="Ma J."/>
        </authorList>
    </citation>
    <scope>NUCLEOTIDE SEQUENCE [LARGE SCALE GENOMIC DNA]</scope>
    <source>
        <strain evidence="16">VKM B-3226</strain>
    </source>
</reference>
<evidence type="ECO:0000256" key="12">
    <source>
        <dbReference type="SAM" id="Phobius"/>
    </source>
</evidence>
<evidence type="ECO:0000259" key="13">
    <source>
        <dbReference type="PROSITE" id="PS50109"/>
    </source>
</evidence>
<dbReference type="SUPFAM" id="SSF47384">
    <property type="entry name" value="Homodimeric domain of signal transducing histidine kinase"/>
    <property type="match status" value="1"/>
</dbReference>
<feature type="transmembrane region" description="Helical" evidence="12">
    <location>
        <begin position="149"/>
        <end position="172"/>
    </location>
</feature>
<evidence type="ECO:0000259" key="14">
    <source>
        <dbReference type="PROSITE" id="PS50885"/>
    </source>
</evidence>
<comment type="subcellular location">
    <subcellularLocation>
        <location evidence="2">Membrane</location>
        <topology evidence="2">Multi-pass membrane protein</topology>
    </subcellularLocation>
</comment>
<accession>A0ABV7S1F2</accession>
<keyword evidence="10 12" id="KW-1133">Transmembrane helix</keyword>
<feature type="transmembrane region" description="Helical" evidence="12">
    <location>
        <begin position="12"/>
        <end position="34"/>
    </location>
</feature>
<evidence type="ECO:0000256" key="5">
    <source>
        <dbReference type="ARBA" id="ARBA00022679"/>
    </source>
</evidence>
<comment type="caution">
    <text evidence="15">The sequence shown here is derived from an EMBL/GenBank/DDBJ whole genome shotgun (WGS) entry which is preliminary data.</text>
</comment>
<keyword evidence="8" id="KW-0418">Kinase</keyword>
<keyword evidence="11" id="KW-0902">Two-component regulatory system</keyword>
<dbReference type="InterPro" id="IPR036890">
    <property type="entry name" value="HATPase_C_sf"/>
</dbReference>
<dbReference type="InterPro" id="IPR003661">
    <property type="entry name" value="HisK_dim/P_dom"/>
</dbReference>
<evidence type="ECO:0000256" key="8">
    <source>
        <dbReference type="ARBA" id="ARBA00022777"/>
    </source>
</evidence>
<dbReference type="InterPro" id="IPR050428">
    <property type="entry name" value="TCS_sensor_his_kinase"/>
</dbReference>
<keyword evidence="5" id="KW-0808">Transferase</keyword>
<evidence type="ECO:0000313" key="15">
    <source>
        <dbReference type="EMBL" id="MFC3570157.1"/>
    </source>
</evidence>
<evidence type="ECO:0000313" key="16">
    <source>
        <dbReference type="Proteomes" id="UP001595596"/>
    </source>
</evidence>
<evidence type="ECO:0000256" key="2">
    <source>
        <dbReference type="ARBA" id="ARBA00004141"/>
    </source>
</evidence>
<evidence type="ECO:0000256" key="3">
    <source>
        <dbReference type="ARBA" id="ARBA00012438"/>
    </source>
</evidence>
<feature type="domain" description="Histidine kinase" evidence="13">
    <location>
        <begin position="234"/>
        <end position="440"/>
    </location>
</feature>
<dbReference type="InterPro" id="IPR003594">
    <property type="entry name" value="HATPase_dom"/>
</dbReference>
<dbReference type="Pfam" id="PF02518">
    <property type="entry name" value="HATPase_c"/>
    <property type="match status" value="1"/>
</dbReference>
<evidence type="ECO:0000256" key="6">
    <source>
        <dbReference type="ARBA" id="ARBA00022692"/>
    </source>
</evidence>
<dbReference type="SMART" id="SM00388">
    <property type="entry name" value="HisKA"/>
    <property type="match status" value="1"/>
</dbReference>
<dbReference type="PANTHER" id="PTHR45436:SF14">
    <property type="entry name" value="SENSOR PROTEIN QSEC"/>
    <property type="match status" value="1"/>
</dbReference>
<dbReference type="GO" id="GO:0005524">
    <property type="term" value="F:ATP binding"/>
    <property type="evidence" value="ECO:0007669"/>
    <property type="project" value="UniProtKB-KW"/>
</dbReference>
<dbReference type="Gene3D" id="3.30.565.10">
    <property type="entry name" value="Histidine kinase-like ATPase, C-terminal domain"/>
    <property type="match status" value="1"/>
</dbReference>
<dbReference type="SUPFAM" id="SSF55874">
    <property type="entry name" value="ATPase domain of HSP90 chaperone/DNA topoisomerase II/histidine kinase"/>
    <property type="match status" value="1"/>
</dbReference>